<sequence>MSRDLWQVGTVEAQVLTQPIDWRSSDAHSTRDFCTARLAWLMTEPSRPKQPCRDRDKLSRADCPMADMAMFEAYPSRKLLDPNGLQRITSSDREGFGKYHDQYRHLCKL</sequence>
<dbReference type="Proteomes" id="UP000016932">
    <property type="component" value="Unassembled WGS sequence"/>
</dbReference>
<gene>
    <name evidence="1" type="ORF">MYCFIDRAFT_208786</name>
</gene>
<dbReference type="GeneID" id="19336715"/>
<evidence type="ECO:0000313" key="2">
    <source>
        <dbReference type="Proteomes" id="UP000016932"/>
    </source>
</evidence>
<organism evidence="1 2">
    <name type="scientific">Pseudocercospora fijiensis (strain CIRAD86)</name>
    <name type="common">Black leaf streak disease fungus</name>
    <name type="synonym">Mycosphaerella fijiensis</name>
    <dbReference type="NCBI Taxonomy" id="383855"/>
    <lineage>
        <taxon>Eukaryota</taxon>
        <taxon>Fungi</taxon>
        <taxon>Dikarya</taxon>
        <taxon>Ascomycota</taxon>
        <taxon>Pezizomycotina</taxon>
        <taxon>Dothideomycetes</taxon>
        <taxon>Dothideomycetidae</taxon>
        <taxon>Mycosphaerellales</taxon>
        <taxon>Mycosphaerellaceae</taxon>
        <taxon>Pseudocercospora</taxon>
    </lineage>
</organism>
<dbReference type="VEuPathDB" id="FungiDB:MYCFIDRAFT_208786"/>
<dbReference type="HOGENOM" id="CLU_2185123_0_0_1"/>
<accession>M3A492</accession>
<proteinExistence type="predicted"/>
<evidence type="ECO:0000313" key="1">
    <source>
        <dbReference type="EMBL" id="EME79431.1"/>
    </source>
</evidence>
<keyword evidence="2" id="KW-1185">Reference proteome</keyword>
<dbReference type="KEGG" id="pfj:MYCFIDRAFT_208786"/>
<dbReference type="AlphaFoldDB" id="M3A492"/>
<dbReference type="RefSeq" id="XP_007930146.1">
    <property type="nucleotide sequence ID" value="XM_007931955.1"/>
</dbReference>
<protein>
    <submittedName>
        <fullName evidence="1">Uncharacterized protein</fullName>
    </submittedName>
</protein>
<dbReference type="EMBL" id="KB446562">
    <property type="protein sequence ID" value="EME79431.1"/>
    <property type="molecule type" value="Genomic_DNA"/>
</dbReference>
<name>M3A492_PSEFD</name>
<reference evidence="1 2" key="1">
    <citation type="journal article" date="2012" name="PLoS Pathog.">
        <title>Diverse lifestyles and strategies of plant pathogenesis encoded in the genomes of eighteen Dothideomycetes fungi.</title>
        <authorList>
            <person name="Ohm R.A."/>
            <person name="Feau N."/>
            <person name="Henrissat B."/>
            <person name="Schoch C.L."/>
            <person name="Horwitz B.A."/>
            <person name="Barry K.W."/>
            <person name="Condon B.J."/>
            <person name="Copeland A.C."/>
            <person name="Dhillon B."/>
            <person name="Glaser F."/>
            <person name="Hesse C.N."/>
            <person name="Kosti I."/>
            <person name="LaButti K."/>
            <person name="Lindquist E.A."/>
            <person name="Lucas S."/>
            <person name="Salamov A.A."/>
            <person name="Bradshaw R.E."/>
            <person name="Ciuffetti L."/>
            <person name="Hamelin R.C."/>
            <person name="Kema G.H.J."/>
            <person name="Lawrence C."/>
            <person name="Scott J.A."/>
            <person name="Spatafora J.W."/>
            <person name="Turgeon B.G."/>
            <person name="de Wit P.J.G.M."/>
            <person name="Zhong S."/>
            <person name="Goodwin S.B."/>
            <person name="Grigoriev I.V."/>
        </authorList>
    </citation>
    <scope>NUCLEOTIDE SEQUENCE [LARGE SCALE GENOMIC DNA]</scope>
    <source>
        <strain evidence="1 2">CIRAD86</strain>
    </source>
</reference>